<dbReference type="EMBL" id="CP023695">
    <property type="protein sequence ID" value="QEV21452.1"/>
    <property type="molecule type" value="Genomic_DNA"/>
</dbReference>
<keyword evidence="1" id="KW-0812">Transmembrane</keyword>
<gene>
    <name evidence="2" type="ORF">CP975_31425</name>
</gene>
<sequence>MPAWLTAGAALGALGLHRWAVSEPERIARAVRVLRFAWTVPLVLVPLYPLDPWLFDLLLPLTAIGGLALNAYARTRERRDLRLWGLTLFVCVLSLFWAVSAYAQIAGRGRAELTERTVRSDFPVVAVLSEKDLMIRGGGSCFRRVTEKGSQYAYEYAGLRLFHVSGDRVFLVPRDWTPGHGTLYVLRESEGRRVDLLSGPGHRERECRA</sequence>
<keyword evidence="1" id="KW-0472">Membrane</keyword>
<feature type="transmembrane region" description="Helical" evidence="1">
    <location>
        <begin position="53"/>
        <end position="71"/>
    </location>
</feature>
<evidence type="ECO:0000256" key="1">
    <source>
        <dbReference type="SAM" id="Phobius"/>
    </source>
</evidence>
<keyword evidence="1" id="KW-1133">Transmembrane helix</keyword>
<evidence type="ECO:0000313" key="3">
    <source>
        <dbReference type="Proteomes" id="UP000326553"/>
    </source>
</evidence>
<keyword evidence="3" id="KW-1185">Reference proteome</keyword>
<organism evidence="2 3">
    <name type="scientific">Streptomyces alboniger</name>
    <dbReference type="NCBI Taxonomy" id="132473"/>
    <lineage>
        <taxon>Bacteria</taxon>
        <taxon>Bacillati</taxon>
        <taxon>Actinomycetota</taxon>
        <taxon>Actinomycetes</taxon>
        <taxon>Kitasatosporales</taxon>
        <taxon>Streptomycetaceae</taxon>
        <taxon>Streptomyces</taxon>
        <taxon>Streptomyces aurantiacus group</taxon>
    </lineage>
</organism>
<feature type="transmembrane region" description="Helical" evidence="1">
    <location>
        <begin position="83"/>
        <end position="103"/>
    </location>
</feature>
<name>A0A5J6HQH5_STRAD</name>
<dbReference type="AlphaFoldDB" id="A0A5J6HQH5"/>
<dbReference type="Proteomes" id="UP000326553">
    <property type="component" value="Chromosome"/>
</dbReference>
<proteinExistence type="predicted"/>
<protein>
    <submittedName>
        <fullName evidence="2">Uncharacterized protein</fullName>
    </submittedName>
</protein>
<dbReference type="OrthoDB" id="4350047at2"/>
<accession>A0A5J6HQH5</accession>
<evidence type="ECO:0000313" key="2">
    <source>
        <dbReference type="EMBL" id="QEV21452.1"/>
    </source>
</evidence>
<reference evidence="2 3" key="1">
    <citation type="submission" date="2017-09" db="EMBL/GenBank/DDBJ databases">
        <authorList>
            <person name="Lee N."/>
            <person name="Cho B.-K."/>
        </authorList>
    </citation>
    <scope>NUCLEOTIDE SEQUENCE [LARGE SCALE GENOMIC DNA]</scope>
    <source>
        <strain evidence="2 3">ATCC 12461</strain>
    </source>
</reference>
<dbReference type="KEGG" id="salw:CP975_31425"/>